<protein>
    <submittedName>
        <fullName evidence="2">Uncharacterized protein</fullName>
    </submittedName>
</protein>
<dbReference type="EMBL" id="NEVS01000004">
    <property type="protein sequence ID" value="OZI61543.1"/>
    <property type="molecule type" value="Genomic_DNA"/>
</dbReference>
<accession>A0A261UKU6</accession>
<keyword evidence="1" id="KW-0812">Transmembrane</keyword>
<evidence type="ECO:0000313" key="3">
    <source>
        <dbReference type="Proteomes" id="UP000215767"/>
    </source>
</evidence>
<dbReference type="InterPro" id="IPR057700">
    <property type="entry name" value="DUF7940"/>
</dbReference>
<sequence length="85" mass="9052">MHRWWSVRIGVLGAIMLAGIPELSNQFPNLAPTLLAWFPNGGQQWVPVAGVVLAVIARVVSQAAVIDAVRRLLGKKGDGDAANQP</sequence>
<name>A0A261UKU6_9BORD</name>
<dbReference type="AlphaFoldDB" id="A0A261UKU6"/>
<organism evidence="2 3">
    <name type="scientific">Bordetella genomosp. 11</name>
    <dbReference type="NCBI Taxonomy" id="1416808"/>
    <lineage>
        <taxon>Bacteria</taxon>
        <taxon>Pseudomonadati</taxon>
        <taxon>Pseudomonadota</taxon>
        <taxon>Betaproteobacteria</taxon>
        <taxon>Burkholderiales</taxon>
        <taxon>Alcaligenaceae</taxon>
        <taxon>Bordetella</taxon>
    </lineage>
</organism>
<keyword evidence="1" id="KW-0472">Membrane</keyword>
<proteinExistence type="predicted"/>
<reference evidence="3" key="1">
    <citation type="submission" date="2017-05" db="EMBL/GenBank/DDBJ databases">
        <title>Complete and WGS of Bordetella genogroups.</title>
        <authorList>
            <person name="Spilker T."/>
            <person name="Lipuma J."/>
        </authorList>
    </citation>
    <scope>NUCLEOTIDE SEQUENCE [LARGE SCALE GENOMIC DNA]</scope>
    <source>
        <strain evidence="3">AU8856</strain>
    </source>
</reference>
<comment type="caution">
    <text evidence="2">The sequence shown here is derived from an EMBL/GenBank/DDBJ whole genome shotgun (WGS) entry which is preliminary data.</text>
</comment>
<feature type="transmembrane region" description="Helical" evidence="1">
    <location>
        <begin position="48"/>
        <end position="66"/>
    </location>
</feature>
<dbReference type="Pfam" id="PF25612">
    <property type="entry name" value="DUF7940"/>
    <property type="match status" value="1"/>
</dbReference>
<keyword evidence="3" id="KW-1185">Reference proteome</keyword>
<evidence type="ECO:0000256" key="1">
    <source>
        <dbReference type="SAM" id="Phobius"/>
    </source>
</evidence>
<keyword evidence="1" id="KW-1133">Transmembrane helix</keyword>
<dbReference type="Proteomes" id="UP000215767">
    <property type="component" value="Unassembled WGS sequence"/>
</dbReference>
<evidence type="ECO:0000313" key="2">
    <source>
        <dbReference type="EMBL" id="OZI61543.1"/>
    </source>
</evidence>
<gene>
    <name evidence="2" type="ORF">CAL28_19870</name>
</gene>